<proteinExistence type="predicted"/>
<gene>
    <name evidence="2" type="ORF">GQX73_g8399</name>
</gene>
<dbReference type="InParanoid" id="A0A7C8MPP4"/>
<sequence length="309" mass="35059">MGNYVEEYGVRLSMVQQDDPIPFTAQEINILHKTWGRADTGLFADKLIQLNQNPVATDSIISRLVAFNVRMDSIILRSLLSGITGQITHQPVTPYLRASLIYCASSPNRENVHRLIRHISDQCKGVQNAEARSFFDFQKDLFDRVRNTGESNEDIRLHSLRNLPLWIPGLLGYPDRAVAGLVEAFAREKIFDYGIAPVFEETNGGPSRSRVTVIAARELAINILYYLRDTYVTRGAQASRDTMLHFHRILHHCDPYFREPEDLDDELGQKYNELRLTVLEAMHNLTVDEVEDDGSGMWTDSVSSGTGYD</sequence>
<feature type="domain" description="DUF3517" evidence="1">
    <location>
        <begin position="15"/>
        <end position="253"/>
    </location>
</feature>
<dbReference type="Proteomes" id="UP000481858">
    <property type="component" value="Unassembled WGS sequence"/>
</dbReference>
<evidence type="ECO:0000313" key="2">
    <source>
        <dbReference type="EMBL" id="KAF2965187.1"/>
    </source>
</evidence>
<reference evidence="2 3" key="1">
    <citation type="submission" date="2019-12" db="EMBL/GenBank/DDBJ databases">
        <title>Draft genome sequence of the ascomycete Xylaria multiplex DSM 110363.</title>
        <authorList>
            <person name="Buettner E."/>
            <person name="Kellner H."/>
        </authorList>
    </citation>
    <scope>NUCLEOTIDE SEQUENCE [LARGE SCALE GENOMIC DNA]</scope>
    <source>
        <strain evidence="2 3">DSM 110363</strain>
    </source>
</reference>
<protein>
    <recommendedName>
        <fullName evidence="1">DUF3517 domain-containing protein</fullName>
    </recommendedName>
</protein>
<dbReference type="InterPro" id="IPR021905">
    <property type="entry name" value="DUF3517"/>
</dbReference>
<organism evidence="2 3">
    <name type="scientific">Xylaria multiplex</name>
    <dbReference type="NCBI Taxonomy" id="323545"/>
    <lineage>
        <taxon>Eukaryota</taxon>
        <taxon>Fungi</taxon>
        <taxon>Dikarya</taxon>
        <taxon>Ascomycota</taxon>
        <taxon>Pezizomycotina</taxon>
        <taxon>Sordariomycetes</taxon>
        <taxon>Xylariomycetidae</taxon>
        <taxon>Xylariales</taxon>
        <taxon>Xylariaceae</taxon>
        <taxon>Xylaria</taxon>
    </lineage>
</organism>
<accession>A0A7C8MPP4</accession>
<evidence type="ECO:0000313" key="3">
    <source>
        <dbReference type="Proteomes" id="UP000481858"/>
    </source>
</evidence>
<name>A0A7C8MPP4_9PEZI</name>
<comment type="caution">
    <text evidence="2">The sequence shown here is derived from an EMBL/GenBank/DDBJ whole genome shotgun (WGS) entry which is preliminary data.</text>
</comment>
<dbReference type="Pfam" id="PF12030">
    <property type="entry name" value="DUF3517"/>
    <property type="match status" value="1"/>
</dbReference>
<keyword evidence="3" id="KW-1185">Reference proteome</keyword>
<dbReference type="OrthoDB" id="420187at2759"/>
<dbReference type="AlphaFoldDB" id="A0A7C8MPP4"/>
<evidence type="ECO:0000259" key="1">
    <source>
        <dbReference type="Pfam" id="PF12030"/>
    </source>
</evidence>
<dbReference type="EMBL" id="WUBL01000123">
    <property type="protein sequence ID" value="KAF2965187.1"/>
    <property type="molecule type" value="Genomic_DNA"/>
</dbReference>